<dbReference type="EMBL" id="LAZR01012062">
    <property type="protein sequence ID" value="KKM45173.1"/>
    <property type="molecule type" value="Genomic_DNA"/>
</dbReference>
<gene>
    <name evidence="1" type="ORF">LCGC14_1561190</name>
</gene>
<reference evidence="1" key="1">
    <citation type="journal article" date="2015" name="Nature">
        <title>Complex archaea that bridge the gap between prokaryotes and eukaryotes.</title>
        <authorList>
            <person name="Spang A."/>
            <person name="Saw J.H."/>
            <person name="Jorgensen S.L."/>
            <person name="Zaremba-Niedzwiedzka K."/>
            <person name="Martijn J."/>
            <person name="Lind A.E."/>
            <person name="van Eijk R."/>
            <person name="Schleper C."/>
            <person name="Guy L."/>
            <person name="Ettema T.J."/>
        </authorList>
    </citation>
    <scope>NUCLEOTIDE SEQUENCE</scope>
</reference>
<comment type="caution">
    <text evidence="1">The sequence shown here is derived from an EMBL/GenBank/DDBJ whole genome shotgun (WGS) entry which is preliminary data.</text>
</comment>
<name>A0A0F9LN49_9ZZZZ</name>
<organism evidence="1">
    <name type="scientific">marine sediment metagenome</name>
    <dbReference type="NCBI Taxonomy" id="412755"/>
    <lineage>
        <taxon>unclassified sequences</taxon>
        <taxon>metagenomes</taxon>
        <taxon>ecological metagenomes</taxon>
    </lineage>
</organism>
<sequence length="65" mass="7924">MTKNEFQKIMRAIEPHNRWLRDTEKGESWHATRNQIWAHAERQIEKLVDTKPNKKLDKKNRKENA</sequence>
<protein>
    <submittedName>
        <fullName evidence="1">Uncharacterized protein</fullName>
    </submittedName>
</protein>
<dbReference type="AlphaFoldDB" id="A0A0F9LN49"/>
<proteinExistence type="predicted"/>
<accession>A0A0F9LN49</accession>
<evidence type="ECO:0000313" key="1">
    <source>
        <dbReference type="EMBL" id="KKM45173.1"/>
    </source>
</evidence>